<feature type="compositionally biased region" description="Basic and acidic residues" evidence="1">
    <location>
        <begin position="51"/>
        <end position="63"/>
    </location>
</feature>
<evidence type="ECO:0000313" key="4">
    <source>
        <dbReference type="Proteomes" id="UP000091914"/>
    </source>
</evidence>
<reference evidence="3 4" key="1">
    <citation type="submission" date="2016-06" db="EMBL/GenBank/DDBJ databases">
        <authorList>
            <person name="Kjaerup R.B."/>
            <person name="Dalgaard T.S."/>
            <person name="Juul-Madsen H.R."/>
        </authorList>
    </citation>
    <scope>NUCLEOTIDE SEQUENCE [LARGE SCALE GENOMIC DNA]</scope>
    <source>
        <strain evidence="3 4">852002-51834_SCH5396731</strain>
    </source>
</reference>
<feature type="region of interest" description="Disordered" evidence="1">
    <location>
        <begin position="41"/>
        <end position="63"/>
    </location>
</feature>
<name>A0A1A0VDF1_9MYCO</name>
<dbReference type="RefSeq" id="WP_064883542.1">
    <property type="nucleotide sequence ID" value="NZ_LZSX01000079.1"/>
</dbReference>
<organism evidence="3 4">
    <name type="scientific">Mycobacterium colombiense</name>
    <dbReference type="NCBI Taxonomy" id="339268"/>
    <lineage>
        <taxon>Bacteria</taxon>
        <taxon>Bacillati</taxon>
        <taxon>Actinomycetota</taxon>
        <taxon>Actinomycetes</taxon>
        <taxon>Mycobacteriales</taxon>
        <taxon>Mycobacteriaceae</taxon>
        <taxon>Mycobacterium</taxon>
        <taxon>Mycobacterium avium complex (MAC)</taxon>
    </lineage>
</organism>
<gene>
    <name evidence="3" type="ORF">A5760_17095</name>
</gene>
<dbReference type="Proteomes" id="UP000091914">
    <property type="component" value="Unassembled WGS sequence"/>
</dbReference>
<dbReference type="EMBL" id="LZSX01000079">
    <property type="protein sequence ID" value="OBB81282.1"/>
    <property type="molecule type" value="Genomic_DNA"/>
</dbReference>
<evidence type="ECO:0000256" key="2">
    <source>
        <dbReference type="SAM" id="Phobius"/>
    </source>
</evidence>
<evidence type="ECO:0000256" key="1">
    <source>
        <dbReference type="SAM" id="MobiDB-lite"/>
    </source>
</evidence>
<accession>A0A1A0VDF1</accession>
<keyword evidence="2" id="KW-1133">Transmembrane helix</keyword>
<dbReference type="AlphaFoldDB" id="A0A1A0VDF1"/>
<dbReference type="OrthoDB" id="4750756at2"/>
<protein>
    <submittedName>
        <fullName evidence="3">Uncharacterized protein</fullName>
    </submittedName>
</protein>
<feature type="transmembrane region" description="Helical" evidence="2">
    <location>
        <begin position="12"/>
        <end position="36"/>
    </location>
</feature>
<evidence type="ECO:0000313" key="3">
    <source>
        <dbReference type="EMBL" id="OBB81282.1"/>
    </source>
</evidence>
<keyword evidence="2" id="KW-0472">Membrane</keyword>
<comment type="caution">
    <text evidence="3">The sequence shown here is derived from an EMBL/GenBank/DDBJ whole genome shotgun (WGS) entry which is preliminary data.</text>
</comment>
<sequence>MVTPHVEFLAHHYLLLAAPAFLPAVIVVGVVLYIALRDRREGRSTTAAGKDTSRPDTPDKERD</sequence>
<proteinExistence type="predicted"/>
<keyword evidence="2" id="KW-0812">Transmembrane</keyword>